<evidence type="ECO:0008006" key="3">
    <source>
        <dbReference type="Google" id="ProtNLM"/>
    </source>
</evidence>
<protein>
    <recommendedName>
        <fullName evidence="3">DUF4250 domain-containing protein</fullName>
    </recommendedName>
</protein>
<reference evidence="1 2" key="1">
    <citation type="submission" date="2017-02" db="EMBL/GenBank/DDBJ databases">
        <authorList>
            <person name="Peterson S.W."/>
        </authorList>
    </citation>
    <scope>NUCLEOTIDE SEQUENCE [LARGE SCALE GENOMIC DNA]</scope>
    <source>
        <strain evidence="1 2">ATCC 17233</strain>
    </source>
</reference>
<evidence type="ECO:0000313" key="2">
    <source>
        <dbReference type="Proteomes" id="UP000189857"/>
    </source>
</evidence>
<keyword evidence="2" id="KW-1185">Reference proteome</keyword>
<dbReference type="Proteomes" id="UP000189857">
    <property type="component" value="Unassembled WGS sequence"/>
</dbReference>
<name>A0A1T4K1D4_9FIRM</name>
<sequence>MNLPNDPIMLMSFVNTQLRDNYSSLDDLTLSLGVEKEEIENKLKAAGFIYDSQLNKFIQGNN</sequence>
<accession>A0A1T4K1D4</accession>
<dbReference type="AlphaFoldDB" id="A0A1T4K1D4"/>
<evidence type="ECO:0000313" key="1">
    <source>
        <dbReference type="EMBL" id="SJZ36272.1"/>
    </source>
</evidence>
<dbReference type="OrthoDB" id="6636823at2"/>
<dbReference type="EMBL" id="FUXA01000003">
    <property type="protein sequence ID" value="SJZ36272.1"/>
    <property type="molecule type" value="Genomic_DNA"/>
</dbReference>
<proteinExistence type="predicted"/>
<gene>
    <name evidence="1" type="ORF">SAMN02745110_00090</name>
</gene>
<dbReference type="InterPro" id="IPR025346">
    <property type="entry name" value="DUF4250"/>
</dbReference>
<organism evidence="1 2">
    <name type="scientific">Eubacterium ruminantium</name>
    <dbReference type="NCBI Taxonomy" id="42322"/>
    <lineage>
        <taxon>Bacteria</taxon>
        <taxon>Bacillati</taxon>
        <taxon>Bacillota</taxon>
        <taxon>Clostridia</taxon>
        <taxon>Eubacteriales</taxon>
        <taxon>Eubacteriaceae</taxon>
        <taxon>Eubacterium</taxon>
    </lineage>
</organism>
<dbReference type="Pfam" id="PF14056">
    <property type="entry name" value="DUF4250"/>
    <property type="match status" value="1"/>
</dbReference>
<dbReference type="RefSeq" id="WP_078785784.1">
    <property type="nucleotide sequence ID" value="NZ_FMTO01000002.1"/>
</dbReference>